<dbReference type="EC" id="6.1.1.2" evidence="2"/>
<dbReference type="InterPro" id="IPR001412">
    <property type="entry name" value="aa-tRNA-synth_I_CS"/>
</dbReference>
<dbReference type="PROSITE" id="PS00178">
    <property type="entry name" value="AA_TRNA_LIGASE_I"/>
    <property type="match status" value="1"/>
</dbReference>
<reference evidence="10 11" key="1">
    <citation type="journal article" date="2018" name="Mol. Plant">
        <title>The genome of Artemisia annua provides insight into the evolution of Asteraceae family and artemisinin biosynthesis.</title>
        <authorList>
            <person name="Shen Q."/>
            <person name="Zhang L."/>
            <person name="Liao Z."/>
            <person name="Wang S."/>
            <person name="Yan T."/>
            <person name="Shi P."/>
            <person name="Liu M."/>
            <person name="Fu X."/>
            <person name="Pan Q."/>
            <person name="Wang Y."/>
            <person name="Lv Z."/>
            <person name="Lu X."/>
            <person name="Zhang F."/>
            <person name="Jiang W."/>
            <person name="Ma Y."/>
            <person name="Chen M."/>
            <person name="Hao X."/>
            <person name="Li L."/>
            <person name="Tang Y."/>
            <person name="Lv G."/>
            <person name="Zhou Y."/>
            <person name="Sun X."/>
            <person name="Brodelius P.E."/>
            <person name="Rose J.K.C."/>
            <person name="Tang K."/>
        </authorList>
    </citation>
    <scope>NUCLEOTIDE SEQUENCE [LARGE SCALE GENOMIC DNA]</scope>
    <source>
        <strain evidence="11">cv. Huhao1</strain>
        <tissue evidence="10">Leaf</tissue>
    </source>
</reference>
<sequence length="207" mass="23209">MGTFGDLEEILNAYERGEKFYLYTGRGPLSEALHLGHLVPFMFTKYLQDAFKVPLVIQLTDDEKCMWKNLSVEESKRLACENAKDIIACGFDVSRTFIFSDFDYVGGAFYENMVKIAKCVTYNQVHVFFGFSTAKGRLDFDGSEMTASDENTIGSPSEDDAFDFDLPNLDCLADFNLTELLGDFDDSEGVNYFCQTDNGSSPETFSG</sequence>
<name>A0A2U1PMV0_ARTAN</name>
<dbReference type="PANTHER" id="PTHR10055">
    <property type="entry name" value="TRYPTOPHANYL-TRNA SYNTHETASE"/>
    <property type="match status" value="1"/>
</dbReference>
<dbReference type="GO" id="GO:0009791">
    <property type="term" value="P:post-embryonic development"/>
    <property type="evidence" value="ECO:0007669"/>
    <property type="project" value="UniProtKB-ARBA"/>
</dbReference>
<keyword evidence="10" id="KW-0808">Transferase</keyword>
<keyword evidence="7 9" id="KW-0030">Aminoacyl-tRNA synthetase</keyword>
<dbReference type="Pfam" id="PF00579">
    <property type="entry name" value="tRNA-synt_1b"/>
    <property type="match status" value="1"/>
</dbReference>
<dbReference type="GO" id="GO:0004830">
    <property type="term" value="F:tryptophan-tRNA ligase activity"/>
    <property type="evidence" value="ECO:0007669"/>
    <property type="project" value="UniProtKB-EC"/>
</dbReference>
<comment type="caution">
    <text evidence="10">The sequence shown here is derived from an EMBL/GenBank/DDBJ whole genome shotgun (WGS) entry which is preliminary data.</text>
</comment>
<dbReference type="GO" id="GO:0005524">
    <property type="term" value="F:ATP binding"/>
    <property type="evidence" value="ECO:0007669"/>
    <property type="project" value="UniProtKB-KW"/>
</dbReference>
<evidence type="ECO:0000256" key="4">
    <source>
        <dbReference type="ARBA" id="ARBA00022741"/>
    </source>
</evidence>
<evidence type="ECO:0000256" key="6">
    <source>
        <dbReference type="ARBA" id="ARBA00022917"/>
    </source>
</evidence>
<protein>
    <recommendedName>
        <fullName evidence="2">tryptophan--tRNA ligase</fullName>
        <ecNumber evidence="2">6.1.1.2</ecNumber>
    </recommendedName>
    <alternativeName>
        <fullName evidence="8">Tryptophanyl-tRNA synthetase</fullName>
    </alternativeName>
</protein>
<accession>A0A2U1PMV0</accession>
<dbReference type="SUPFAM" id="SSF52374">
    <property type="entry name" value="Nucleotidylyl transferase"/>
    <property type="match status" value="1"/>
</dbReference>
<dbReference type="PANTHER" id="PTHR10055:SF1">
    <property type="entry name" value="TRYPTOPHAN--TRNA LIGASE, CYTOPLASMIC"/>
    <property type="match status" value="1"/>
</dbReference>
<dbReference type="AlphaFoldDB" id="A0A2U1PMV0"/>
<dbReference type="EMBL" id="PKPP01000953">
    <property type="protein sequence ID" value="PWA87070.1"/>
    <property type="molecule type" value="Genomic_DNA"/>
</dbReference>
<keyword evidence="5 9" id="KW-0067">ATP-binding</keyword>
<keyword evidence="3 9" id="KW-0436">Ligase</keyword>
<evidence type="ECO:0000256" key="9">
    <source>
        <dbReference type="RuleBase" id="RU363036"/>
    </source>
</evidence>
<keyword evidence="6 9" id="KW-0648">Protein biosynthesis</keyword>
<dbReference type="STRING" id="35608.A0A2U1PMV0"/>
<keyword evidence="4 9" id="KW-0547">Nucleotide-binding</keyword>
<evidence type="ECO:0000256" key="3">
    <source>
        <dbReference type="ARBA" id="ARBA00022598"/>
    </source>
</evidence>
<proteinExistence type="inferred from homology"/>
<comment type="similarity">
    <text evidence="1 9">Belongs to the class-I aminoacyl-tRNA synthetase family.</text>
</comment>
<evidence type="ECO:0000313" key="10">
    <source>
        <dbReference type="EMBL" id="PWA87070.1"/>
    </source>
</evidence>
<dbReference type="InterPro" id="IPR002305">
    <property type="entry name" value="aa-tRNA-synth_Ic"/>
</dbReference>
<evidence type="ECO:0000256" key="2">
    <source>
        <dbReference type="ARBA" id="ARBA00013161"/>
    </source>
</evidence>
<evidence type="ECO:0000256" key="7">
    <source>
        <dbReference type="ARBA" id="ARBA00023146"/>
    </source>
</evidence>
<evidence type="ECO:0000256" key="5">
    <source>
        <dbReference type="ARBA" id="ARBA00022840"/>
    </source>
</evidence>
<dbReference type="PRINTS" id="PR01039">
    <property type="entry name" value="TRNASYNTHTRP"/>
</dbReference>
<dbReference type="InterPro" id="IPR002306">
    <property type="entry name" value="Trp-tRNA-ligase"/>
</dbReference>
<organism evidence="10 11">
    <name type="scientific">Artemisia annua</name>
    <name type="common">Sweet wormwood</name>
    <dbReference type="NCBI Taxonomy" id="35608"/>
    <lineage>
        <taxon>Eukaryota</taxon>
        <taxon>Viridiplantae</taxon>
        <taxon>Streptophyta</taxon>
        <taxon>Embryophyta</taxon>
        <taxon>Tracheophyta</taxon>
        <taxon>Spermatophyta</taxon>
        <taxon>Magnoliopsida</taxon>
        <taxon>eudicotyledons</taxon>
        <taxon>Gunneridae</taxon>
        <taxon>Pentapetalae</taxon>
        <taxon>asterids</taxon>
        <taxon>campanulids</taxon>
        <taxon>Asterales</taxon>
        <taxon>Asteraceae</taxon>
        <taxon>Asteroideae</taxon>
        <taxon>Anthemideae</taxon>
        <taxon>Artemisiinae</taxon>
        <taxon>Artemisia</taxon>
    </lineage>
</organism>
<dbReference type="InterPro" id="IPR014729">
    <property type="entry name" value="Rossmann-like_a/b/a_fold"/>
</dbReference>
<dbReference type="GO" id="GO:0005737">
    <property type="term" value="C:cytoplasm"/>
    <property type="evidence" value="ECO:0007669"/>
    <property type="project" value="TreeGrafter"/>
</dbReference>
<dbReference type="GO" id="GO:0016740">
    <property type="term" value="F:transferase activity"/>
    <property type="evidence" value="ECO:0007669"/>
    <property type="project" value="UniProtKB-KW"/>
</dbReference>
<dbReference type="Proteomes" id="UP000245207">
    <property type="component" value="Unassembled WGS sequence"/>
</dbReference>
<dbReference type="GO" id="GO:0048608">
    <property type="term" value="P:reproductive structure development"/>
    <property type="evidence" value="ECO:0007669"/>
    <property type="project" value="UniProtKB-ARBA"/>
</dbReference>
<gene>
    <name evidence="10" type="ORF">CTI12_AA135860</name>
</gene>
<dbReference type="GO" id="GO:0006436">
    <property type="term" value="P:tryptophanyl-tRNA aminoacylation"/>
    <property type="evidence" value="ECO:0007669"/>
    <property type="project" value="InterPro"/>
</dbReference>
<evidence type="ECO:0000313" key="11">
    <source>
        <dbReference type="Proteomes" id="UP000245207"/>
    </source>
</evidence>
<dbReference type="OrthoDB" id="1939654at2759"/>
<dbReference type="Gene3D" id="3.40.50.620">
    <property type="entry name" value="HUPs"/>
    <property type="match status" value="1"/>
</dbReference>
<keyword evidence="11" id="KW-1185">Reference proteome</keyword>
<evidence type="ECO:0000256" key="1">
    <source>
        <dbReference type="ARBA" id="ARBA00005594"/>
    </source>
</evidence>
<evidence type="ECO:0000256" key="8">
    <source>
        <dbReference type="ARBA" id="ARBA00030268"/>
    </source>
</evidence>